<proteinExistence type="predicted"/>
<reference evidence="1 2" key="1">
    <citation type="journal article" date="2015" name="ISME J.">
        <title>Draft Genome Sequence of Streptomyces incarnatus NRRL8089, which Produces the Nucleoside Antibiotic Sinefungin.</title>
        <authorList>
            <person name="Oshima K."/>
            <person name="Hattori M."/>
            <person name="Shimizu H."/>
            <person name="Fukuda K."/>
            <person name="Nemoto M."/>
            <person name="Inagaki K."/>
            <person name="Tamura T."/>
        </authorList>
    </citation>
    <scope>NUCLEOTIDE SEQUENCE [LARGE SCALE GENOMIC DNA]</scope>
    <source>
        <strain evidence="1 2">NRRL 8089</strain>
    </source>
</reference>
<name>A0ABM5TWZ9_9ACTN</name>
<gene>
    <name evidence="1" type="ORF">ABB07_38080</name>
</gene>
<organism evidence="1 2">
    <name type="scientific">Streptomyces incarnatus</name>
    <dbReference type="NCBI Taxonomy" id="665007"/>
    <lineage>
        <taxon>Bacteria</taxon>
        <taxon>Bacillati</taxon>
        <taxon>Actinomycetota</taxon>
        <taxon>Actinomycetes</taxon>
        <taxon>Kitasatosporales</taxon>
        <taxon>Streptomycetaceae</taxon>
        <taxon>Streptomyces</taxon>
    </lineage>
</organism>
<accession>A0ABM5TWZ9</accession>
<dbReference type="Proteomes" id="UP000035366">
    <property type="component" value="Chromosome"/>
</dbReference>
<protein>
    <submittedName>
        <fullName evidence="1">Uncharacterized protein</fullName>
    </submittedName>
</protein>
<sequence>MEAAAAAGVSENSVNLAPPRTQLLRQYGVHLLRWQGRRGLLQERQRGPVGADGLRGGERRFQDGQHLPELHDAALEFSEHAEEVASSTPHSPPLLAATATMSRAHTEIERLARRIATHL</sequence>
<evidence type="ECO:0000313" key="1">
    <source>
        <dbReference type="EMBL" id="AKJ15666.1"/>
    </source>
</evidence>
<keyword evidence="2" id="KW-1185">Reference proteome</keyword>
<dbReference type="EMBL" id="CP011497">
    <property type="protein sequence ID" value="AKJ15666.1"/>
    <property type="molecule type" value="Genomic_DNA"/>
</dbReference>
<evidence type="ECO:0000313" key="2">
    <source>
        <dbReference type="Proteomes" id="UP000035366"/>
    </source>
</evidence>